<reference evidence="3" key="2">
    <citation type="submission" date="2025-08" db="UniProtKB">
        <authorList>
            <consortium name="RefSeq"/>
        </authorList>
    </citation>
    <scope>IDENTIFICATION</scope>
    <source>
        <tissue evidence="3">Leaf</tissue>
    </source>
</reference>
<dbReference type="KEGG" id="nta:107761922"/>
<evidence type="ECO:0000313" key="3">
    <source>
        <dbReference type="RefSeq" id="XP_016435701.1"/>
    </source>
</evidence>
<feature type="compositionally biased region" description="Basic and acidic residues" evidence="1">
    <location>
        <begin position="126"/>
        <end position="139"/>
    </location>
</feature>
<feature type="region of interest" description="Disordered" evidence="1">
    <location>
        <begin position="399"/>
        <end position="437"/>
    </location>
</feature>
<dbReference type="PANTHER" id="PTHR33318">
    <property type="entry name" value="ASPARTYL/GLUTAMYL-TRNA(ASN/GLN) AMIDOTRANSFERASE SUBUNIT"/>
    <property type="match status" value="1"/>
</dbReference>
<dbReference type="OrthoDB" id="1301481at2759"/>
<reference evidence="2" key="1">
    <citation type="journal article" date="2014" name="Nat. Commun.">
        <title>The tobacco genome sequence and its comparison with those of tomato and potato.</title>
        <authorList>
            <person name="Sierro N."/>
            <person name="Battey J.N."/>
            <person name="Ouadi S."/>
            <person name="Bakaher N."/>
            <person name="Bovet L."/>
            <person name="Willig A."/>
            <person name="Goepfert S."/>
            <person name="Peitsch M.C."/>
            <person name="Ivanov N.V."/>
        </authorList>
    </citation>
    <scope>NUCLEOTIDE SEQUENCE [LARGE SCALE GENOMIC DNA]</scope>
</reference>
<proteinExistence type="predicted"/>
<dbReference type="GO" id="GO:0007142">
    <property type="term" value="P:male meiosis II"/>
    <property type="evidence" value="ECO:0007669"/>
    <property type="project" value="InterPro"/>
</dbReference>
<gene>
    <name evidence="3" type="primary">LOC107761922</name>
</gene>
<accession>A0A1S3X755</accession>
<feature type="compositionally biased region" description="Low complexity" evidence="1">
    <location>
        <begin position="210"/>
        <end position="220"/>
    </location>
</feature>
<sequence>MRCFRSCFGNCKHKKIIKPCIRSNKINSISPKTLQNLLKTHENGEAYVAIINATKNAAQLEDVTNPITLIQESKNKEEEEEELNRSSRKKVTFDDVNISSIVNERGLANEESANCLAKICNNEKEKEKEKEKANIKEEEGNTFSDSSESSYISYPPSHRYHCCRNSDDEFEAIDLNDSSDVEDDDANNYNELNDDEVEFSENAAMIQQEQSSESSLFSLSIDSRKRNPTPEIEEKEVNSPLKLSTQSTNFSATNRSQLSVLNPIQENENINILNLPNFRTSTTYCLQQEPSLKQSTKQTKHQLENQITVDTSLSSWLIESQDDDTPNSKNNVGDLVGNYSSSERTKSLIRVEDRPILGELTVAELKHIANSYSPRGTQSHSPDENSIIIGTVGSYLKHTGQATDPDSASSRKGISSNKTYALLRKDKNNNNHSTPFQARLERALDSGLAQA</sequence>
<dbReference type="RefSeq" id="XP_016435701.1">
    <property type="nucleotide sequence ID" value="XM_016580215.1"/>
</dbReference>
<evidence type="ECO:0000313" key="2">
    <source>
        <dbReference type="Proteomes" id="UP000790787"/>
    </source>
</evidence>
<dbReference type="STRING" id="4097.A0A1S3X755"/>
<organism evidence="2 3">
    <name type="scientific">Nicotiana tabacum</name>
    <name type="common">Common tobacco</name>
    <dbReference type="NCBI Taxonomy" id="4097"/>
    <lineage>
        <taxon>Eukaryota</taxon>
        <taxon>Viridiplantae</taxon>
        <taxon>Streptophyta</taxon>
        <taxon>Embryophyta</taxon>
        <taxon>Tracheophyta</taxon>
        <taxon>Spermatophyta</taxon>
        <taxon>Magnoliopsida</taxon>
        <taxon>eudicotyledons</taxon>
        <taxon>Gunneridae</taxon>
        <taxon>Pentapetalae</taxon>
        <taxon>asterids</taxon>
        <taxon>lamiids</taxon>
        <taxon>Solanales</taxon>
        <taxon>Solanaceae</taxon>
        <taxon>Nicotianoideae</taxon>
        <taxon>Nicotianeae</taxon>
        <taxon>Nicotiana</taxon>
    </lineage>
</organism>
<feature type="region of interest" description="Disordered" evidence="1">
    <location>
        <begin position="210"/>
        <end position="242"/>
    </location>
</feature>
<name>A0A1S3X755_TOBAC</name>
<dbReference type="PaxDb" id="4097-A0A1S3X755"/>
<dbReference type="PANTHER" id="PTHR33318:SF22">
    <property type="entry name" value="SUPPRESSOR PROTEIN SRP40-LIKE ISOFORM X1"/>
    <property type="match status" value="1"/>
</dbReference>
<dbReference type="RefSeq" id="XP_016435701.1">
    <property type="nucleotide sequence ID" value="XM_016580215.2"/>
</dbReference>
<dbReference type="InterPro" id="IPR039300">
    <property type="entry name" value="JASON"/>
</dbReference>
<dbReference type="OMA" id="WSHTGQT"/>
<evidence type="ECO:0000256" key="1">
    <source>
        <dbReference type="SAM" id="MobiDB-lite"/>
    </source>
</evidence>
<protein>
    <submittedName>
        <fullName evidence="3">Uncharacterized protein LOC107761922</fullName>
    </submittedName>
</protein>
<keyword evidence="2" id="KW-1185">Reference proteome</keyword>
<feature type="region of interest" description="Disordered" evidence="1">
    <location>
        <begin position="126"/>
        <end position="150"/>
    </location>
</feature>
<dbReference type="GeneID" id="107761922"/>
<feature type="compositionally biased region" description="Polar residues" evidence="1">
    <location>
        <begin position="400"/>
        <end position="419"/>
    </location>
</feature>
<dbReference type="AlphaFoldDB" id="A0A1S3X755"/>
<dbReference type="Proteomes" id="UP000790787">
    <property type="component" value="Chromosome 21"/>
</dbReference>